<accession>A0A6A4GMQ1</accession>
<dbReference type="InterPro" id="IPR027417">
    <property type="entry name" value="P-loop_NTPase"/>
</dbReference>
<dbReference type="SUPFAM" id="SSF52540">
    <property type="entry name" value="P-loop containing nucleoside triphosphate hydrolases"/>
    <property type="match status" value="1"/>
</dbReference>
<keyword evidence="2" id="KW-1185">Reference proteome</keyword>
<evidence type="ECO:0000313" key="2">
    <source>
        <dbReference type="Proteomes" id="UP000799118"/>
    </source>
</evidence>
<evidence type="ECO:0000313" key="1">
    <source>
        <dbReference type="EMBL" id="KAE9386593.1"/>
    </source>
</evidence>
<dbReference type="OrthoDB" id="3353471at2759"/>
<gene>
    <name evidence="1" type="ORF">BT96DRAFT_839045</name>
</gene>
<dbReference type="EMBL" id="ML769865">
    <property type="protein sequence ID" value="KAE9386593.1"/>
    <property type="molecule type" value="Genomic_DNA"/>
</dbReference>
<dbReference type="Proteomes" id="UP000799118">
    <property type="component" value="Unassembled WGS sequence"/>
</dbReference>
<proteinExistence type="predicted"/>
<organism evidence="1 2">
    <name type="scientific">Gymnopus androsaceus JB14</name>
    <dbReference type="NCBI Taxonomy" id="1447944"/>
    <lineage>
        <taxon>Eukaryota</taxon>
        <taxon>Fungi</taxon>
        <taxon>Dikarya</taxon>
        <taxon>Basidiomycota</taxon>
        <taxon>Agaricomycotina</taxon>
        <taxon>Agaricomycetes</taxon>
        <taxon>Agaricomycetidae</taxon>
        <taxon>Agaricales</taxon>
        <taxon>Marasmiineae</taxon>
        <taxon>Omphalotaceae</taxon>
        <taxon>Gymnopus</taxon>
    </lineage>
</organism>
<sequence>MIIGVHVPFILERQQFPVCLAFAMSIHKLQGQSVKQVGLNLQSPVYTHGQFYVTLSNSTTKQGVKVIFPEGKYISCFVFLNIVYPEVLLDPVVAQ</sequence>
<reference evidence="1" key="1">
    <citation type="journal article" date="2019" name="Environ. Microbiol.">
        <title>Fungal ecological strategies reflected in gene transcription - a case study of two litter decomposers.</title>
        <authorList>
            <person name="Barbi F."/>
            <person name="Kohler A."/>
            <person name="Barry K."/>
            <person name="Baskaran P."/>
            <person name="Daum C."/>
            <person name="Fauchery L."/>
            <person name="Ihrmark K."/>
            <person name="Kuo A."/>
            <person name="LaButti K."/>
            <person name="Lipzen A."/>
            <person name="Morin E."/>
            <person name="Grigoriev I.V."/>
            <person name="Henrissat B."/>
            <person name="Lindahl B."/>
            <person name="Martin F."/>
        </authorList>
    </citation>
    <scope>NUCLEOTIDE SEQUENCE</scope>
    <source>
        <strain evidence="1">JB14</strain>
    </source>
</reference>
<protein>
    <submittedName>
        <fullName evidence="1">DNA repair and recombination protein PIF1</fullName>
    </submittedName>
</protein>
<dbReference type="AlphaFoldDB" id="A0A6A4GMQ1"/>
<name>A0A6A4GMQ1_9AGAR</name>